<dbReference type="PROSITE" id="PS01129">
    <property type="entry name" value="PSI_RLU"/>
    <property type="match status" value="1"/>
</dbReference>
<reference evidence="2" key="1">
    <citation type="submission" date="2020-02" db="EMBL/GenBank/DDBJ databases">
        <authorList>
            <person name="Meier V. D."/>
        </authorList>
    </citation>
    <scope>NUCLEOTIDE SEQUENCE</scope>
    <source>
        <strain evidence="2">AVDCRST_MAG71</strain>
    </source>
</reference>
<protein>
    <submittedName>
        <fullName evidence="2">Pseudouridine synthase, PA2043 type</fullName>
        <ecNumber evidence="2">4.2.1.70</ecNumber>
    </submittedName>
</protein>
<dbReference type="EC" id="4.2.1.70" evidence="2"/>
<dbReference type="SUPFAM" id="SSF55120">
    <property type="entry name" value="Pseudouridine synthase"/>
    <property type="match status" value="1"/>
</dbReference>
<dbReference type="PANTHER" id="PTHR21600:SF84">
    <property type="entry name" value="PSEUDOURIDINE SYNTHASE RSUA_RLUA-LIKE DOMAIN-CONTAINING PROTEIN"/>
    <property type="match status" value="1"/>
</dbReference>
<dbReference type="PANTHER" id="PTHR21600">
    <property type="entry name" value="MITOCHONDRIAL RNA PSEUDOURIDINE SYNTHASE"/>
    <property type="match status" value="1"/>
</dbReference>
<dbReference type="Gene3D" id="3.30.2350.10">
    <property type="entry name" value="Pseudouridine synthase"/>
    <property type="match status" value="1"/>
</dbReference>
<dbReference type="InterPro" id="IPR006224">
    <property type="entry name" value="PsdUridine_synth_RluA-like_CS"/>
</dbReference>
<dbReference type="GO" id="GO:0009982">
    <property type="term" value="F:pseudouridine synthase activity"/>
    <property type="evidence" value="ECO:0007669"/>
    <property type="project" value="InterPro"/>
</dbReference>
<dbReference type="EMBL" id="CADCUA010000404">
    <property type="protein sequence ID" value="CAA9329205.1"/>
    <property type="molecule type" value="Genomic_DNA"/>
</dbReference>
<dbReference type="Pfam" id="PF00849">
    <property type="entry name" value="PseudoU_synth_2"/>
    <property type="match status" value="1"/>
</dbReference>
<proteinExistence type="predicted"/>
<sequence>MKSPPHIDGVSASRLQLPPGPWLTVLEALCARFPAVTEATWRERFRRGRVLDASGAALDAGATYRVGMEVFYYREVDTERRLPEGESILHIDEHLIVADKPHFLPVVPSGGFVTETLLARLVRRTGNPDLAPLHRIDRLTAGLVLFSAHRDSRERYQSLFREQRIHKRYEAVAPAMPTLPFPAVHRSRIEPGEPFFRMREAPGDANSHTRVDVIERGGTHWRYALEPVTGRKHQLRVHMAALGAPILHDPLYPVLAEQGDDDFERPLQLLAKSLAFTDPIDGRERAFESRMALGRPG</sequence>
<dbReference type="InterPro" id="IPR020103">
    <property type="entry name" value="PsdUridine_synth_cat_dom_sf"/>
</dbReference>
<dbReference type="GO" id="GO:0004730">
    <property type="term" value="F:pseudouridylate synthase activity"/>
    <property type="evidence" value="ECO:0007669"/>
    <property type="project" value="UniProtKB-EC"/>
</dbReference>
<keyword evidence="2" id="KW-0456">Lyase</keyword>
<dbReference type="GO" id="GO:0003723">
    <property type="term" value="F:RNA binding"/>
    <property type="evidence" value="ECO:0007669"/>
    <property type="project" value="InterPro"/>
</dbReference>
<dbReference type="InterPro" id="IPR006145">
    <property type="entry name" value="PsdUridine_synth_RsuA/RluA"/>
</dbReference>
<evidence type="ECO:0000259" key="1">
    <source>
        <dbReference type="Pfam" id="PF00849"/>
    </source>
</evidence>
<accession>A0A6J4LHU2</accession>
<organism evidence="2">
    <name type="scientific">uncultured Lysobacter sp</name>
    <dbReference type="NCBI Taxonomy" id="271060"/>
    <lineage>
        <taxon>Bacteria</taxon>
        <taxon>Pseudomonadati</taxon>
        <taxon>Pseudomonadota</taxon>
        <taxon>Gammaproteobacteria</taxon>
        <taxon>Lysobacterales</taxon>
        <taxon>Lysobacteraceae</taxon>
        <taxon>Lysobacter</taxon>
        <taxon>environmental samples</taxon>
    </lineage>
</organism>
<dbReference type="GO" id="GO:0140098">
    <property type="term" value="F:catalytic activity, acting on RNA"/>
    <property type="evidence" value="ECO:0007669"/>
    <property type="project" value="UniProtKB-ARBA"/>
</dbReference>
<dbReference type="InterPro" id="IPR050188">
    <property type="entry name" value="RluA_PseudoU_synthase"/>
</dbReference>
<gene>
    <name evidence="2" type="ORF">AVDCRST_MAG71-1668</name>
</gene>
<dbReference type="GO" id="GO:0000455">
    <property type="term" value="P:enzyme-directed rRNA pseudouridine synthesis"/>
    <property type="evidence" value="ECO:0007669"/>
    <property type="project" value="TreeGrafter"/>
</dbReference>
<evidence type="ECO:0000313" key="2">
    <source>
        <dbReference type="EMBL" id="CAA9329205.1"/>
    </source>
</evidence>
<name>A0A6J4LHU2_9GAMM</name>
<feature type="domain" description="Pseudouridine synthase RsuA/RluA-like" evidence="1">
    <location>
        <begin position="94"/>
        <end position="241"/>
    </location>
</feature>
<dbReference type="AlphaFoldDB" id="A0A6J4LHU2"/>